<gene>
    <name evidence="2" type="ORF">EQW73_09735</name>
    <name evidence="3" type="ORF">EQW78_11195</name>
</gene>
<evidence type="ECO:0000313" key="3">
    <source>
        <dbReference type="EMBL" id="RXR33340.1"/>
    </source>
</evidence>
<proteinExistence type="predicted"/>
<dbReference type="Gene3D" id="3.40.50.80">
    <property type="entry name" value="Nucleotide-binding domain of ferredoxin-NADP reductase (FNR) module"/>
    <property type="match status" value="1"/>
</dbReference>
<keyword evidence="5" id="KW-1185">Reference proteome</keyword>
<evidence type="ECO:0000259" key="1">
    <source>
        <dbReference type="PROSITE" id="PS51384"/>
    </source>
</evidence>
<dbReference type="Proteomes" id="UP000290517">
    <property type="component" value="Unassembled WGS sequence"/>
</dbReference>
<dbReference type="SUPFAM" id="SSF63380">
    <property type="entry name" value="Riboflavin synthase domain-like"/>
    <property type="match status" value="1"/>
</dbReference>
<sequence>MMRIHRAEVVAVERLTPGMIRVTFGGGGLADFESTGVGDEYLRVFLPSPGEAEPVLPFATEDSWDYPEGVQASPMRTYTVRAVPAPGLVVIDFVVHDGGVAAAWAQQAKAGDVVGLNSPRGLYDPPADLAWQILLADATGLPAVGRLIEQAPAGVRTRVVVEVPDAGHRQSFPANPDVDIAWVYGGNGHGPCRLEEILRSIDLPDGVGYVWFAGETKVLRAVRKYLRHERGLPVTAYKTIGYWTAGAEKWAERWENLDPSVKAWIDALWADEDRDEEEVTDAYHDKLESLGL</sequence>
<evidence type="ECO:0000313" key="4">
    <source>
        <dbReference type="Proteomes" id="UP000289805"/>
    </source>
</evidence>
<dbReference type="Pfam" id="PF08021">
    <property type="entry name" value="FAD_binding_9"/>
    <property type="match status" value="1"/>
</dbReference>
<protein>
    <submittedName>
        <fullName evidence="3">Siderophore-interacting protein</fullName>
    </submittedName>
</protein>
<reference evidence="4 5" key="1">
    <citation type="submission" date="2019-01" db="EMBL/GenBank/DDBJ databases">
        <title>Oerskovia turbata Genome sequencing and assembly.</title>
        <authorList>
            <person name="Dou T."/>
        </authorList>
    </citation>
    <scope>NUCLEOTIDE SEQUENCE [LARGE SCALE GENOMIC DNA]</scope>
    <source>
        <strain evidence="3 4">JCM12123</strain>
        <strain evidence="2 5">JCM3160</strain>
    </source>
</reference>
<dbReference type="InterPro" id="IPR013113">
    <property type="entry name" value="SIP_FAD-bd"/>
</dbReference>
<dbReference type="EMBL" id="SDJQ01000014">
    <property type="protein sequence ID" value="RXR33340.1"/>
    <property type="molecule type" value="Genomic_DNA"/>
</dbReference>
<name>A0A4Q1KUM5_9CELL</name>
<organism evidence="3 4">
    <name type="scientific">Oerskovia turbata</name>
    <dbReference type="NCBI Taxonomy" id="1713"/>
    <lineage>
        <taxon>Bacteria</taxon>
        <taxon>Bacillati</taxon>
        <taxon>Actinomycetota</taxon>
        <taxon>Actinomycetes</taxon>
        <taxon>Micrococcales</taxon>
        <taxon>Cellulomonadaceae</taxon>
        <taxon>Oerskovia</taxon>
    </lineage>
</organism>
<dbReference type="AlphaFoldDB" id="A0A4Q1KUM5"/>
<dbReference type="Proteomes" id="UP000289805">
    <property type="component" value="Unassembled WGS sequence"/>
</dbReference>
<dbReference type="PANTHER" id="PTHR30157">
    <property type="entry name" value="FERRIC REDUCTASE, NADPH-DEPENDENT"/>
    <property type="match status" value="1"/>
</dbReference>
<feature type="domain" description="FAD-binding FR-type" evidence="1">
    <location>
        <begin position="2"/>
        <end position="126"/>
    </location>
</feature>
<dbReference type="InterPro" id="IPR039374">
    <property type="entry name" value="SIP_fam"/>
</dbReference>
<dbReference type="CDD" id="cd06193">
    <property type="entry name" value="siderophore_interacting"/>
    <property type="match status" value="1"/>
</dbReference>
<evidence type="ECO:0000313" key="5">
    <source>
        <dbReference type="Proteomes" id="UP000290517"/>
    </source>
</evidence>
<dbReference type="PROSITE" id="PS51384">
    <property type="entry name" value="FAD_FR"/>
    <property type="match status" value="1"/>
</dbReference>
<dbReference type="InterPro" id="IPR017927">
    <property type="entry name" value="FAD-bd_FR_type"/>
</dbReference>
<dbReference type="PANTHER" id="PTHR30157:SF0">
    <property type="entry name" value="NADPH-DEPENDENT FERRIC-CHELATE REDUCTASE"/>
    <property type="match status" value="1"/>
</dbReference>
<dbReference type="InterPro" id="IPR007037">
    <property type="entry name" value="SIP_rossman_dom"/>
</dbReference>
<dbReference type="GO" id="GO:0016491">
    <property type="term" value="F:oxidoreductase activity"/>
    <property type="evidence" value="ECO:0007669"/>
    <property type="project" value="InterPro"/>
</dbReference>
<dbReference type="STRING" id="1713.GCA_000718325_01631"/>
<dbReference type="OrthoDB" id="9814826at2"/>
<comment type="caution">
    <text evidence="3">The sequence shown here is derived from an EMBL/GenBank/DDBJ whole genome shotgun (WGS) entry which is preliminary data.</text>
</comment>
<accession>A0A4Q1KUM5</accession>
<dbReference type="InterPro" id="IPR017938">
    <property type="entry name" value="Riboflavin_synthase-like_b-brl"/>
</dbReference>
<dbReference type="Gene3D" id="2.40.30.10">
    <property type="entry name" value="Translation factors"/>
    <property type="match status" value="1"/>
</dbReference>
<dbReference type="EMBL" id="SDJR01000005">
    <property type="protein sequence ID" value="RXR25774.1"/>
    <property type="molecule type" value="Genomic_DNA"/>
</dbReference>
<dbReference type="Pfam" id="PF04954">
    <property type="entry name" value="SIP"/>
    <property type="match status" value="1"/>
</dbReference>
<dbReference type="InterPro" id="IPR039261">
    <property type="entry name" value="FNR_nucleotide-bd"/>
</dbReference>
<evidence type="ECO:0000313" key="2">
    <source>
        <dbReference type="EMBL" id="RXR25774.1"/>
    </source>
</evidence>